<organism evidence="3 4">
    <name type="scientific">Alicyclobacillus fastidiosus</name>
    <dbReference type="NCBI Taxonomy" id="392011"/>
    <lineage>
        <taxon>Bacteria</taxon>
        <taxon>Bacillati</taxon>
        <taxon>Bacillota</taxon>
        <taxon>Bacilli</taxon>
        <taxon>Bacillales</taxon>
        <taxon>Alicyclobacillaceae</taxon>
        <taxon>Alicyclobacillus</taxon>
    </lineage>
</organism>
<keyword evidence="4" id="KW-1185">Reference proteome</keyword>
<evidence type="ECO:0008006" key="5">
    <source>
        <dbReference type="Google" id="ProtNLM"/>
    </source>
</evidence>
<reference evidence="3" key="1">
    <citation type="submission" date="2022-08" db="EMBL/GenBank/DDBJ databases">
        <title>Alicyclobacillus fastidiosus DSM 17978, complete genome.</title>
        <authorList>
            <person name="Wang Q."/>
            <person name="Cai R."/>
            <person name="Wang Z."/>
        </authorList>
    </citation>
    <scope>NUCLEOTIDE SEQUENCE</scope>
    <source>
        <strain evidence="3">DSM 17978</strain>
    </source>
</reference>
<dbReference type="RefSeq" id="WP_268007964.1">
    <property type="nucleotide sequence ID" value="NZ_BSUT01000001.1"/>
</dbReference>
<dbReference type="SUPFAM" id="SSF52540">
    <property type="entry name" value="P-loop containing nucleoside triphosphate hydrolases"/>
    <property type="match status" value="1"/>
</dbReference>
<evidence type="ECO:0000256" key="1">
    <source>
        <dbReference type="SAM" id="Coils"/>
    </source>
</evidence>
<accession>A0ABY6ZMJ2</accession>
<dbReference type="InterPro" id="IPR027417">
    <property type="entry name" value="P-loop_NTPase"/>
</dbReference>
<sequence length="596" mass="66398">MGDVTDIQDLKVKRESKRTLADELAATQEESESQRDKLIKIGMTATLFHDDISGDRVGYATIKRKEHREVWPIRSKRFKDWLRAQYVNSQDGKGVSSQAVQETIDTLDAIACWSEASSAHKVHQRVAWDENDGIWIDLCDEKWQAVKVSANGWEVVDKPDVYFTRKRGMLALPQPVSDGDWSSLWSIANLKTKEQRIMAIAWLLGALRPAGPYPILVVEGEQGSGKSLLSRLLRGLIDPNEATSRRPPRDERDLFIAAGNNHVVAFENLSGLPQWLSDALCVLSTGGGFATRALYENSEETIINAMRPILLNGIDAIATRGDLRDRTLLLTLNRIPDDERQSEAEIWHEYERVKSQIFGLLLDAVSAALRYWDSTKLEKAPRMADFARWIIAAEQGGSLPWDPGEFLEVYLSAQTQMTAQAIESDKLAQAIIDMMRREHEGGEWTGTATQLAHTLTPYVENPDFKRDTWLYNPRVMGNRLRRIAPDLRVQGLDIRFGTVGHEKTRIITLEDKGNSLSATSATPAWGEKTNGGAESWADKHADNDLSLSAKSRFLSATMSAEKSSSGADLSVVADNAGNADKHFPTLSIGPDVEVFD</sequence>
<protein>
    <recommendedName>
        <fullName evidence="5">ATP-binding protein</fullName>
    </recommendedName>
</protein>
<evidence type="ECO:0000313" key="4">
    <source>
        <dbReference type="Proteomes" id="UP001164761"/>
    </source>
</evidence>
<evidence type="ECO:0000256" key="2">
    <source>
        <dbReference type="SAM" id="MobiDB-lite"/>
    </source>
</evidence>
<feature type="region of interest" description="Disordered" evidence="2">
    <location>
        <begin position="517"/>
        <end position="537"/>
    </location>
</feature>
<evidence type="ECO:0000313" key="3">
    <source>
        <dbReference type="EMBL" id="WAH44064.1"/>
    </source>
</evidence>
<dbReference type="Proteomes" id="UP001164761">
    <property type="component" value="Chromosome"/>
</dbReference>
<keyword evidence="1" id="KW-0175">Coiled coil</keyword>
<gene>
    <name evidence="3" type="ORF">NZD89_12180</name>
</gene>
<feature type="coiled-coil region" evidence="1">
    <location>
        <begin position="10"/>
        <end position="37"/>
    </location>
</feature>
<name>A0ABY6ZMJ2_9BACL</name>
<proteinExistence type="predicted"/>
<dbReference type="EMBL" id="CP104067">
    <property type="protein sequence ID" value="WAH44064.1"/>
    <property type="molecule type" value="Genomic_DNA"/>
</dbReference>